<sequence length="90" mass="9967">MAEQRQQPRVAPLDPPMTLFAVGGMVIWAVVGLVVLAFFRDGRENWLWTCLAGFLLGFPGLAVMIRHDANRRRRRLAPAQSSTDSTSPSS</sequence>
<dbReference type="EMBL" id="QUMQ01000001">
    <property type="protein sequence ID" value="REF95677.1"/>
    <property type="molecule type" value="Genomic_DNA"/>
</dbReference>
<comment type="caution">
    <text evidence="2">The sequence shown here is derived from an EMBL/GenBank/DDBJ whole genome shotgun (WGS) entry which is preliminary data.</text>
</comment>
<feature type="transmembrane region" description="Helical" evidence="1">
    <location>
        <begin position="20"/>
        <end position="39"/>
    </location>
</feature>
<dbReference type="Pfam" id="PF10745">
    <property type="entry name" value="DUF2530"/>
    <property type="match status" value="1"/>
</dbReference>
<dbReference type="AlphaFoldDB" id="A0A3D9ZEL8"/>
<keyword evidence="3" id="KW-1185">Reference proteome</keyword>
<evidence type="ECO:0000313" key="3">
    <source>
        <dbReference type="Proteomes" id="UP000256913"/>
    </source>
</evidence>
<protein>
    <submittedName>
        <fullName evidence="2">Uncharacterized protein DUF2530</fullName>
    </submittedName>
</protein>
<evidence type="ECO:0000256" key="1">
    <source>
        <dbReference type="SAM" id="Phobius"/>
    </source>
</evidence>
<keyword evidence="1" id="KW-0812">Transmembrane</keyword>
<gene>
    <name evidence="2" type="ORF">DFJ67_1636</name>
</gene>
<feature type="transmembrane region" description="Helical" evidence="1">
    <location>
        <begin position="45"/>
        <end position="65"/>
    </location>
</feature>
<accession>A0A3D9ZEL8</accession>
<organism evidence="2 3">
    <name type="scientific">Asanoa ferruginea</name>
    <dbReference type="NCBI Taxonomy" id="53367"/>
    <lineage>
        <taxon>Bacteria</taxon>
        <taxon>Bacillati</taxon>
        <taxon>Actinomycetota</taxon>
        <taxon>Actinomycetes</taxon>
        <taxon>Micromonosporales</taxon>
        <taxon>Micromonosporaceae</taxon>
        <taxon>Asanoa</taxon>
    </lineage>
</organism>
<dbReference type="Proteomes" id="UP000256913">
    <property type="component" value="Unassembled WGS sequence"/>
</dbReference>
<keyword evidence="1" id="KW-0472">Membrane</keyword>
<reference evidence="2 3" key="1">
    <citation type="submission" date="2018-08" db="EMBL/GenBank/DDBJ databases">
        <title>Sequencing the genomes of 1000 actinobacteria strains.</title>
        <authorList>
            <person name="Klenk H.-P."/>
        </authorList>
    </citation>
    <scope>NUCLEOTIDE SEQUENCE [LARGE SCALE GENOMIC DNA]</scope>
    <source>
        <strain evidence="2 3">DSM 44099</strain>
    </source>
</reference>
<name>A0A3D9ZEL8_9ACTN</name>
<evidence type="ECO:0000313" key="2">
    <source>
        <dbReference type="EMBL" id="REF95677.1"/>
    </source>
</evidence>
<dbReference type="InterPro" id="IPR019681">
    <property type="entry name" value="DUF2530"/>
</dbReference>
<keyword evidence="1" id="KW-1133">Transmembrane helix</keyword>
<proteinExistence type="predicted"/>